<dbReference type="InterPro" id="IPR020845">
    <property type="entry name" value="AMP-binding_CS"/>
</dbReference>
<dbReference type="AlphaFoldDB" id="A0A939DVJ2"/>
<dbReference type="Pfam" id="PF00501">
    <property type="entry name" value="AMP-binding"/>
    <property type="match status" value="1"/>
</dbReference>
<organism evidence="3 4">
    <name type="scientific">Microbacterium esteraromaticum</name>
    <dbReference type="NCBI Taxonomy" id="57043"/>
    <lineage>
        <taxon>Bacteria</taxon>
        <taxon>Bacillati</taxon>
        <taxon>Actinomycetota</taxon>
        <taxon>Actinomycetes</taxon>
        <taxon>Micrococcales</taxon>
        <taxon>Microbacteriaceae</taxon>
        <taxon>Microbacterium</taxon>
    </lineage>
</organism>
<gene>
    <name evidence="3" type="ORF">JF543_08750</name>
</gene>
<dbReference type="InterPro" id="IPR000873">
    <property type="entry name" value="AMP-dep_synth/lig_dom"/>
</dbReference>
<dbReference type="CDD" id="cd05936">
    <property type="entry name" value="FC-FACS_FadD_like"/>
    <property type="match status" value="1"/>
</dbReference>
<dbReference type="InterPro" id="IPR042099">
    <property type="entry name" value="ANL_N_sf"/>
</dbReference>
<protein>
    <submittedName>
        <fullName evidence="3">AMP-binding protein</fullName>
    </submittedName>
</protein>
<evidence type="ECO:0000259" key="1">
    <source>
        <dbReference type="Pfam" id="PF00501"/>
    </source>
</evidence>
<dbReference type="InterPro" id="IPR045851">
    <property type="entry name" value="AMP-bd_C_sf"/>
</dbReference>
<dbReference type="NCBIfam" id="NF004114">
    <property type="entry name" value="PRK05605.1"/>
    <property type="match status" value="1"/>
</dbReference>
<dbReference type="PANTHER" id="PTHR43767">
    <property type="entry name" value="LONG-CHAIN-FATTY-ACID--COA LIGASE"/>
    <property type="match status" value="1"/>
</dbReference>
<dbReference type="Pfam" id="PF13193">
    <property type="entry name" value="AMP-binding_C"/>
    <property type="match status" value="1"/>
</dbReference>
<name>A0A939DVJ2_9MICO</name>
<dbReference type="Proteomes" id="UP000664385">
    <property type="component" value="Unassembled WGS sequence"/>
</dbReference>
<dbReference type="InterPro" id="IPR025110">
    <property type="entry name" value="AMP-bd_C"/>
</dbReference>
<dbReference type="PANTHER" id="PTHR43767:SF1">
    <property type="entry name" value="NONRIBOSOMAL PEPTIDE SYNTHASE PES1 (EUROFUNG)-RELATED"/>
    <property type="match status" value="1"/>
</dbReference>
<reference evidence="3" key="1">
    <citation type="submission" date="2020-12" db="EMBL/GenBank/DDBJ databases">
        <title>PHA producing bacteria isolated from mangrove.</title>
        <authorList>
            <person name="Zheng W."/>
            <person name="Yu S."/>
            <person name="Huang Y."/>
        </authorList>
    </citation>
    <scope>NUCLEOTIDE SEQUENCE</scope>
    <source>
        <strain evidence="3">GN8-5</strain>
    </source>
</reference>
<dbReference type="Gene3D" id="3.40.50.12780">
    <property type="entry name" value="N-terminal domain of ligase-like"/>
    <property type="match status" value="1"/>
</dbReference>
<sequence>MTTFDPPRPWTASYADSVPEDLPPVTGSLIDIVEASVRDYPDAPALQFFGRETTYRDMQDAIERAAAGLRDLGVGPGDPVAIVLPNCPQHIIAFYAVLRLGAVVVEHNPLYTARELRKQFEDHGATHAIVWSKVVETVQQFPDDLKVTNLISVDVTTAMPFMTRLALKLPIAKARESRQALTAKVRGAISWDQLVASAPLPSSHPRPQTDDLAIIQYTSGTTGTPKGASLTHRNLLANAAQAQAWVPSITRGDGCVVYAVLPMFHAYGLTLCLTFAMSMGARLVLFPKFDPDMVLEVTKKHPATFLPLVPPIAERLLAAAKEKGVSLAGTEVAISGAMALPHELVVPFEEASGGYLVEGYGLSECSPVLMANPVAEHRVAGTIGLPLPGTECRVVDPENPTQDVPAGSPGELIVRGPQVFSGYYGKPEATEAVFVDGWFRTGDIVTIDEKGFVRIVDRIKELIITGGFNVAPTEVEGALRQHPDVVDAAVVGLPSEHSGEEVVAAIVVDAGVDPDIESIREFARGILTPYKVPRRLFVVDELPRSLIGKVLRRQVKERLLELTGGGQR</sequence>
<accession>A0A939DVJ2</accession>
<dbReference type="Gene3D" id="3.30.300.30">
    <property type="match status" value="1"/>
</dbReference>
<feature type="domain" description="AMP-binding enzyme C-terminal" evidence="2">
    <location>
        <begin position="474"/>
        <end position="549"/>
    </location>
</feature>
<evidence type="ECO:0000313" key="3">
    <source>
        <dbReference type="EMBL" id="MBN8206050.1"/>
    </source>
</evidence>
<dbReference type="InterPro" id="IPR050237">
    <property type="entry name" value="ATP-dep_AMP-bd_enzyme"/>
</dbReference>
<dbReference type="PROSITE" id="PS00455">
    <property type="entry name" value="AMP_BINDING"/>
    <property type="match status" value="1"/>
</dbReference>
<dbReference type="SUPFAM" id="SSF56801">
    <property type="entry name" value="Acetyl-CoA synthetase-like"/>
    <property type="match status" value="1"/>
</dbReference>
<proteinExistence type="predicted"/>
<dbReference type="RefSeq" id="WP_179410954.1">
    <property type="nucleotide sequence ID" value="NZ_CP063379.1"/>
</dbReference>
<dbReference type="EMBL" id="JAEMWU010000001">
    <property type="protein sequence ID" value="MBN8206050.1"/>
    <property type="molecule type" value="Genomic_DNA"/>
</dbReference>
<dbReference type="GO" id="GO:0016878">
    <property type="term" value="F:acid-thiol ligase activity"/>
    <property type="evidence" value="ECO:0007669"/>
    <property type="project" value="UniProtKB-ARBA"/>
</dbReference>
<evidence type="ECO:0000259" key="2">
    <source>
        <dbReference type="Pfam" id="PF13193"/>
    </source>
</evidence>
<comment type="caution">
    <text evidence="3">The sequence shown here is derived from an EMBL/GenBank/DDBJ whole genome shotgun (WGS) entry which is preliminary data.</text>
</comment>
<feature type="domain" description="AMP-dependent synthetase/ligase" evidence="1">
    <location>
        <begin position="34"/>
        <end position="424"/>
    </location>
</feature>
<evidence type="ECO:0000313" key="4">
    <source>
        <dbReference type="Proteomes" id="UP000664385"/>
    </source>
</evidence>